<accession>A0ABP4UAY6</accession>
<gene>
    <name evidence="2" type="ORF">GCM10009765_59420</name>
</gene>
<proteinExistence type="predicted"/>
<dbReference type="Proteomes" id="UP001500618">
    <property type="component" value="Unassembled WGS sequence"/>
</dbReference>
<evidence type="ECO:0000313" key="2">
    <source>
        <dbReference type="EMBL" id="GAA1702016.1"/>
    </source>
</evidence>
<sequence length="65" mass="6838">MAGIRGIVSGPGVGRVTDAPWDPALADAMRELGTAVFGERVATALLDELAPAATGIEREVQYRRD</sequence>
<evidence type="ECO:0000313" key="3">
    <source>
        <dbReference type="Proteomes" id="UP001500618"/>
    </source>
</evidence>
<dbReference type="InterPro" id="IPR024465">
    <property type="entry name" value="DUF2399"/>
</dbReference>
<name>A0ABP4UAY6_9ACTN</name>
<feature type="domain" description="DUF2399" evidence="1">
    <location>
        <begin position="7"/>
        <end position="49"/>
    </location>
</feature>
<dbReference type="RefSeq" id="WP_163571837.1">
    <property type="nucleotide sequence ID" value="NZ_BAAANY010000024.1"/>
</dbReference>
<evidence type="ECO:0000259" key="1">
    <source>
        <dbReference type="Pfam" id="PF09664"/>
    </source>
</evidence>
<dbReference type="EMBL" id="BAAANY010000024">
    <property type="protein sequence ID" value="GAA1702016.1"/>
    <property type="molecule type" value="Genomic_DNA"/>
</dbReference>
<reference evidence="3" key="1">
    <citation type="journal article" date="2019" name="Int. J. Syst. Evol. Microbiol.">
        <title>The Global Catalogue of Microorganisms (GCM) 10K type strain sequencing project: providing services to taxonomists for standard genome sequencing and annotation.</title>
        <authorList>
            <consortium name="The Broad Institute Genomics Platform"/>
            <consortium name="The Broad Institute Genome Sequencing Center for Infectious Disease"/>
            <person name="Wu L."/>
            <person name="Ma J."/>
        </authorList>
    </citation>
    <scope>NUCLEOTIDE SEQUENCE [LARGE SCALE GENOMIC DNA]</scope>
    <source>
        <strain evidence="3">JCM 14718</strain>
    </source>
</reference>
<protein>
    <recommendedName>
        <fullName evidence="1">DUF2399 domain-containing protein</fullName>
    </recommendedName>
</protein>
<dbReference type="Pfam" id="PF09664">
    <property type="entry name" value="DUF2399"/>
    <property type="match status" value="1"/>
</dbReference>
<keyword evidence="3" id="KW-1185">Reference proteome</keyword>
<comment type="caution">
    <text evidence="2">The sequence shown here is derived from an EMBL/GenBank/DDBJ whole genome shotgun (WGS) entry which is preliminary data.</text>
</comment>
<organism evidence="2 3">
    <name type="scientific">Fodinicola feengrottensis</name>
    <dbReference type="NCBI Taxonomy" id="435914"/>
    <lineage>
        <taxon>Bacteria</taxon>
        <taxon>Bacillati</taxon>
        <taxon>Actinomycetota</taxon>
        <taxon>Actinomycetes</taxon>
        <taxon>Mycobacteriales</taxon>
        <taxon>Fodinicola</taxon>
    </lineage>
</organism>